<gene>
    <name evidence="1" type="ORF">PMAYCL1PPCAC_14507</name>
</gene>
<name>A0AAN5CH11_9BILA</name>
<dbReference type="EMBL" id="BTRK01000003">
    <property type="protein sequence ID" value="GMR44312.1"/>
    <property type="molecule type" value="Genomic_DNA"/>
</dbReference>
<protein>
    <submittedName>
        <fullName evidence="1">Uncharacterized protein</fullName>
    </submittedName>
</protein>
<evidence type="ECO:0000313" key="1">
    <source>
        <dbReference type="EMBL" id="GMR44312.1"/>
    </source>
</evidence>
<dbReference type="AlphaFoldDB" id="A0AAN5CH11"/>
<sequence length="116" mass="13592">MLVDWLAWKFALPTSVYDFQNEACIGMTKGLEEWGRIVLIHKHVGHVTNFYIRDVLGEHFREALPEELTLNSEHCWSSPCARDIIVVLRQQQVVYHLRDLQKEVTEYLIALKVIDN</sequence>
<organism evidence="1 2">
    <name type="scientific">Pristionchus mayeri</name>
    <dbReference type="NCBI Taxonomy" id="1317129"/>
    <lineage>
        <taxon>Eukaryota</taxon>
        <taxon>Metazoa</taxon>
        <taxon>Ecdysozoa</taxon>
        <taxon>Nematoda</taxon>
        <taxon>Chromadorea</taxon>
        <taxon>Rhabditida</taxon>
        <taxon>Rhabditina</taxon>
        <taxon>Diplogasteromorpha</taxon>
        <taxon>Diplogasteroidea</taxon>
        <taxon>Neodiplogasteridae</taxon>
        <taxon>Pristionchus</taxon>
    </lineage>
</organism>
<evidence type="ECO:0000313" key="2">
    <source>
        <dbReference type="Proteomes" id="UP001328107"/>
    </source>
</evidence>
<keyword evidence="2" id="KW-1185">Reference proteome</keyword>
<accession>A0AAN5CH11</accession>
<reference evidence="2" key="1">
    <citation type="submission" date="2022-10" db="EMBL/GenBank/DDBJ databases">
        <title>Genome assembly of Pristionchus species.</title>
        <authorList>
            <person name="Yoshida K."/>
            <person name="Sommer R.J."/>
        </authorList>
    </citation>
    <scope>NUCLEOTIDE SEQUENCE [LARGE SCALE GENOMIC DNA]</scope>
    <source>
        <strain evidence="2">RS5460</strain>
    </source>
</reference>
<dbReference type="Proteomes" id="UP001328107">
    <property type="component" value="Unassembled WGS sequence"/>
</dbReference>
<proteinExistence type="predicted"/>
<comment type="caution">
    <text evidence="1">The sequence shown here is derived from an EMBL/GenBank/DDBJ whole genome shotgun (WGS) entry which is preliminary data.</text>
</comment>